<proteinExistence type="predicted"/>
<organism evidence="2 3">
    <name type="scientific">Winogradskyella thalassocola</name>
    <dbReference type="NCBI Taxonomy" id="262004"/>
    <lineage>
        <taxon>Bacteria</taxon>
        <taxon>Pseudomonadati</taxon>
        <taxon>Bacteroidota</taxon>
        <taxon>Flavobacteriia</taxon>
        <taxon>Flavobacteriales</taxon>
        <taxon>Flavobacteriaceae</taxon>
        <taxon>Winogradskyella</taxon>
    </lineage>
</organism>
<feature type="signal peptide" evidence="1">
    <location>
        <begin position="1"/>
        <end position="23"/>
    </location>
</feature>
<sequence>MKIKNYSAYIFSILLLLTSSCNQDDVNNPTLSDTDLTVYFWGEGDNITGIAWEGYDVLIGETLDLSLQVSPSEDTTVQWVDDETGEVLSNDLNYTYAPTEEESKRVNFIATRPSGYEKTVVFNFRGNLDGYTSRINEWQSILIPQGTQTGKFTVEFDMIPSKDIMDGVVGILDGIATTYSDNSCIVRLNPSGKIDAYDDTGYAADNELEYHAGLTYHVKMDVDAVTMTYDIYANKQGGDVVLIGENYKFRRKITHQDYWSMVAGNFNLDDPGTHRVLNMEITTLTQNQAPVFLPVDNVVLAEGAVLDVEIEAVDPLGGNITMEANNLPQFANFVDNGFGSGVITFDPYTNCGGCDLGIYDITIVATNGVESSDLTFTIEIVDPNAAFDVSADAADATIWSGGSVDATWTQLFGGHVATGVGGDDQVVSVMPFALPEIPEGKRVKSAVLKVNVINNNSWVPVEFDVYAIAPRSTSEVLSTDYFAGDYDTDATAAGIQKGFIKNGDALGEFVMDDPSGLTLATFINDQYENGASAGEFMFLRIGANRNDMPLWAHLQFDSSESAATAPILTVTLEDE</sequence>
<dbReference type="RefSeq" id="WP_092466057.1">
    <property type="nucleotide sequence ID" value="NZ_FNCZ01000001.1"/>
</dbReference>
<feature type="chain" id="PRO_5011729864" evidence="1">
    <location>
        <begin position="24"/>
        <end position="575"/>
    </location>
</feature>
<dbReference type="STRING" id="262004.SAMN04489796_101561"/>
<evidence type="ECO:0000313" key="2">
    <source>
        <dbReference type="EMBL" id="SDG77818.1"/>
    </source>
</evidence>
<evidence type="ECO:0000313" key="3">
    <source>
        <dbReference type="Proteomes" id="UP000199492"/>
    </source>
</evidence>
<gene>
    <name evidence="2" type="ORF">SAMN04489796_101561</name>
</gene>
<dbReference type="AlphaFoldDB" id="A0A1G7X0V8"/>
<protein>
    <submittedName>
        <fullName evidence="2">Uncharacterized protein</fullName>
    </submittedName>
</protein>
<dbReference type="Proteomes" id="UP000199492">
    <property type="component" value="Unassembled WGS sequence"/>
</dbReference>
<dbReference type="EMBL" id="FNCZ01000001">
    <property type="protein sequence ID" value="SDG77818.1"/>
    <property type="molecule type" value="Genomic_DNA"/>
</dbReference>
<reference evidence="3" key="1">
    <citation type="submission" date="2016-10" db="EMBL/GenBank/DDBJ databases">
        <authorList>
            <person name="Varghese N."/>
            <person name="Submissions S."/>
        </authorList>
    </citation>
    <scope>NUCLEOTIDE SEQUENCE [LARGE SCALE GENOMIC DNA]</scope>
    <source>
        <strain evidence="3">DSM 15363</strain>
    </source>
</reference>
<keyword evidence="3" id="KW-1185">Reference proteome</keyword>
<dbReference type="PROSITE" id="PS51257">
    <property type="entry name" value="PROKAR_LIPOPROTEIN"/>
    <property type="match status" value="1"/>
</dbReference>
<dbReference type="Gene3D" id="2.60.40.10">
    <property type="entry name" value="Immunoglobulins"/>
    <property type="match status" value="1"/>
</dbReference>
<accession>A0A1G7X0V8</accession>
<dbReference type="InterPro" id="IPR013783">
    <property type="entry name" value="Ig-like_fold"/>
</dbReference>
<dbReference type="OrthoDB" id="9803616at2"/>
<keyword evidence="1" id="KW-0732">Signal</keyword>
<name>A0A1G7X0V8_9FLAO</name>
<evidence type="ECO:0000256" key="1">
    <source>
        <dbReference type="SAM" id="SignalP"/>
    </source>
</evidence>